<reference evidence="6 7" key="1">
    <citation type="submission" date="2017-03" db="EMBL/GenBank/DDBJ databases">
        <title>Draft genome sequence of Streptomyces scabrisporus NF3, endophyte isolated from Amphipterygium adstringens.</title>
        <authorList>
            <person name="Vazquez M."/>
            <person name="Ceapa C.D."/>
            <person name="Rodriguez Luna D."/>
            <person name="Sanchez Esquivel S."/>
        </authorList>
    </citation>
    <scope>NUCLEOTIDE SEQUENCE [LARGE SCALE GENOMIC DNA]</scope>
    <source>
        <strain evidence="6 7">NF3</strain>
    </source>
</reference>
<protein>
    <submittedName>
        <fullName evidence="6">Transcriptional regulator</fullName>
    </submittedName>
</protein>
<dbReference type="AlphaFoldDB" id="A0A1T3NPY1"/>
<dbReference type="EMBL" id="MWQN01000002">
    <property type="protein sequence ID" value="OPC78886.1"/>
    <property type="molecule type" value="Genomic_DNA"/>
</dbReference>
<name>A0A1T3NPY1_9ACTN</name>
<feature type="region of interest" description="Disordered" evidence="4">
    <location>
        <begin position="1"/>
        <end position="34"/>
    </location>
</feature>
<evidence type="ECO:0000256" key="3">
    <source>
        <dbReference type="ARBA" id="ARBA00023163"/>
    </source>
</evidence>
<dbReference type="GO" id="GO:0003677">
    <property type="term" value="F:DNA binding"/>
    <property type="evidence" value="ECO:0007669"/>
    <property type="project" value="UniProtKB-KW"/>
</dbReference>
<organism evidence="6 7">
    <name type="scientific">Embleya scabrispora</name>
    <dbReference type="NCBI Taxonomy" id="159449"/>
    <lineage>
        <taxon>Bacteria</taxon>
        <taxon>Bacillati</taxon>
        <taxon>Actinomycetota</taxon>
        <taxon>Actinomycetes</taxon>
        <taxon>Kitasatosporales</taxon>
        <taxon>Streptomycetaceae</taxon>
        <taxon>Embleya</taxon>
    </lineage>
</organism>
<evidence type="ECO:0000256" key="1">
    <source>
        <dbReference type="ARBA" id="ARBA00023015"/>
    </source>
</evidence>
<dbReference type="PROSITE" id="PS51118">
    <property type="entry name" value="HTH_HXLR"/>
    <property type="match status" value="1"/>
</dbReference>
<evidence type="ECO:0000259" key="5">
    <source>
        <dbReference type="PROSITE" id="PS51118"/>
    </source>
</evidence>
<dbReference type="Pfam" id="PF01638">
    <property type="entry name" value="HxlR"/>
    <property type="match status" value="1"/>
</dbReference>
<evidence type="ECO:0000313" key="7">
    <source>
        <dbReference type="Proteomes" id="UP000190037"/>
    </source>
</evidence>
<dbReference type="Proteomes" id="UP000190037">
    <property type="component" value="Unassembled WGS sequence"/>
</dbReference>
<keyword evidence="7" id="KW-1185">Reference proteome</keyword>
<evidence type="ECO:0000256" key="4">
    <source>
        <dbReference type="SAM" id="MobiDB-lite"/>
    </source>
</evidence>
<dbReference type="Gene3D" id="1.10.10.10">
    <property type="entry name" value="Winged helix-like DNA-binding domain superfamily/Winged helix DNA-binding domain"/>
    <property type="match status" value="1"/>
</dbReference>
<dbReference type="PANTHER" id="PTHR33204:SF37">
    <property type="entry name" value="HTH-TYPE TRANSCRIPTIONAL REGULATOR YODB"/>
    <property type="match status" value="1"/>
</dbReference>
<dbReference type="RefSeq" id="WP_078980087.1">
    <property type="nucleotide sequence ID" value="NZ_MWQN01000002.1"/>
</dbReference>
<feature type="compositionally biased region" description="Basic and acidic residues" evidence="4">
    <location>
        <begin position="9"/>
        <end position="20"/>
    </location>
</feature>
<evidence type="ECO:0000313" key="6">
    <source>
        <dbReference type="EMBL" id="OPC78886.1"/>
    </source>
</evidence>
<dbReference type="InterPro" id="IPR036388">
    <property type="entry name" value="WH-like_DNA-bd_sf"/>
</dbReference>
<keyword evidence="3" id="KW-0804">Transcription</keyword>
<dbReference type="OrthoDB" id="8904061at2"/>
<dbReference type="InterPro" id="IPR036390">
    <property type="entry name" value="WH_DNA-bd_sf"/>
</dbReference>
<dbReference type="STRING" id="159449.B4N89_32695"/>
<dbReference type="InterPro" id="IPR002577">
    <property type="entry name" value="HTH_HxlR"/>
</dbReference>
<dbReference type="PANTHER" id="PTHR33204">
    <property type="entry name" value="TRANSCRIPTIONAL REGULATOR, MARR FAMILY"/>
    <property type="match status" value="1"/>
</dbReference>
<comment type="caution">
    <text evidence="6">The sequence shown here is derived from an EMBL/GenBank/DDBJ whole genome shotgun (WGS) entry which is preliminary data.</text>
</comment>
<gene>
    <name evidence="6" type="ORF">B4N89_32695</name>
</gene>
<sequence length="131" mass="14566">MLLSKAKHKEVAVDRHDEAGIPRPGSPVRGSTTGRAPMAALDLLGRRWILRLIWELSREPAGFRALQRRCDDMSSSVLNNRLRELVDARIAAQDPTGRYTLTPTGTRLVAALAPLLEWSAEWADELDPDRG</sequence>
<feature type="domain" description="HTH hxlR-type" evidence="5">
    <location>
        <begin position="26"/>
        <end position="127"/>
    </location>
</feature>
<accession>A0A1T3NPY1</accession>
<dbReference type="SUPFAM" id="SSF46785">
    <property type="entry name" value="Winged helix' DNA-binding domain"/>
    <property type="match status" value="1"/>
</dbReference>
<proteinExistence type="predicted"/>
<keyword evidence="1" id="KW-0805">Transcription regulation</keyword>
<evidence type="ECO:0000256" key="2">
    <source>
        <dbReference type="ARBA" id="ARBA00023125"/>
    </source>
</evidence>
<keyword evidence="2" id="KW-0238">DNA-binding</keyword>